<dbReference type="AlphaFoldDB" id="A0A1I8C2R9"/>
<accession>A0A1I8C2R9</accession>
<dbReference type="Proteomes" id="UP000095281">
    <property type="component" value="Unplaced"/>
</dbReference>
<dbReference type="WBParaSite" id="MhA1_Contig924.frz3.gene3">
    <property type="protein sequence ID" value="MhA1_Contig924.frz3.gene3"/>
    <property type="gene ID" value="MhA1_Contig924.frz3.gene3"/>
</dbReference>
<sequence>MKPKKNIAHAYYGEDGRCGWYNVTTQKYEQPKLKYPNAFVPADDGNNEYKMDKGRFCLFQFHQIAMQPLCGDEWYSQIKYCAMVDFYQNHEPYPVKLGDYNESDVVLFMVDGCVLCTSDSYSNDTAVKIQIEHAWKGGSKFTSCKQTQHPAETLTINMTQQNFYDVLVSTQDPSSSLIEDVGNAIKYQAYLNAYSSSFSIAAVLYHRVCKGLIS</sequence>
<organism evidence="1 2">
    <name type="scientific">Meloidogyne hapla</name>
    <name type="common">Root-knot nematode worm</name>
    <dbReference type="NCBI Taxonomy" id="6305"/>
    <lineage>
        <taxon>Eukaryota</taxon>
        <taxon>Metazoa</taxon>
        <taxon>Ecdysozoa</taxon>
        <taxon>Nematoda</taxon>
        <taxon>Chromadorea</taxon>
        <taxon>Rhabditida</taxon>
        <taxon>Tylenchina</taxon>
        <taxon>Tylenchomorpha</taxon>
        <taxon>Tylenchoidea</taxon>
        <taxon>Meloidogynidae</taxon>
        <taxon>Meloidogyninae</taxon>
        <taxon>Meloidogyne</taxon>
    </lineage>
</organism>
<reference evidence="2" key="1">
    <citation type="submission" date="2016-11" db="UniProtKB">
        <authorList>
            <consortium name="WormBaseParasite"/>
        </authorList>
    </citation>
    <scope>IDENTIFICATION</scope>
</reference>
<keyword evidence="1" id="KW-1185">Reference proteome</keyword>
<proteinExistence type="predicted"/>
<protein>
    <submittedName>
        <fullName evidence="2">Chitin-binding type-2 domain-containing protein</fullName>
    </submittedName>
</protein>
<evidence type="ECO:0000313" key="2">
    <source>
        <dbReference type="WBParaSite" id="MhA1_Contig924.frz3.gene3"/>
    </source>
</evidence>
<evidence type="ECO:0000313" key="1">
    <source>
        <dbReference type="Proteomes" id="UP000095281"/>
    </source>
</evidence>
<name>A0A1I8C2R9_MELHA</name>